<sequence>MIYIVDTSSLRELERYYNDIFPTFWKLFQAEVDSGSVVSVREVLRELEACPETNVIAWAKHNSGIFKPPAPAEAAFVGQIFALPHFQQLISSKAQMTGQPVADPFLIAAAKVCSGTVVTQERFKPNSAKIPNVCERHRVHDFRGFLEGQALEFLANVTWGWDT</sequence>
<protein>
    <recommendedName>
        <fullName evidence="3">DUF4411 family protein</fullName>
    </recommendedName>
</protein>
<gene>
    <name evidence="1" type="ordered locus">NGR_c01240</name>
</gene>
<evidence type="ECO:0000313" key="1">
    <source>
        <dbReference type="EMBL" id="ACP23927.1"/>
    </source>
</evidence>
<dbReference type="HOGENOM" id="CLU_116293_1_0_5"/>
<keyword evidence="2" id="KW-1185">Reference proteome</keyword>
<dbReference type="CDD" id="cd18711">
    <property type="entry name" value="PIN_VapC-like_DUF411"/>
    <property type="match status" value="1"/>
</dbReference>
<dbReference type="OrthoDB" id="338425at2"/>
<dbReference type="EMBL" id="CP001389">
    <property type="protein sequence ID" value="ACP23927.1"/>
    <property type="molecule type" value="Genomic_DNA"/>
</dbReference>
<accession>C3MF90</accession>
<dbReference type="Pfam" id="PF14367">
    <property type="entry name" value="DUF4411"/>
    <property type="match status" value="1"/>
</dbReference>
<evidence type="ECO:0008006" key="3">
    <source>
        <dbReference type="Google" id="ProtNLM"/>
    </source>
</evidence>
<dbReference type="KEGG" id="rhi:NGR_c01240"/>
<name>C3MF90_SINFN</name>
<dbReference type="AlphaFoldDB" id="C3MF90"/>
<proteinExistence type="predicted"/>
<dbReference type="RefSeq" id="WP_012706712.1">
    <property type="nucleotide sequence ID" value="NC_012587.1"/>
</dbReference>
<organism evidence="1 2">
    <name type="scientific">Sinorhizobium fredii (strain NBRC 101917 / NGR234)</name>
    <dbReference type="NCBI Taxonomy" id="394"/>
    <lineage>
        <taxon>Bacteria</taxon>
        <taxon>Pseudomonadati</taxon>
        <taxon>Pseudomonadota</taxon>
        <taxon>Alphaproteobacteria</taxon>
        <taxon>Hyphomicrobiales</taxon>
        <taxon>Rhizobiaceae</taxon>
        <taxon>Sinorhizobium/Ensifer group</taxon>
        <taxon>Sinorhizobium</taxon>
    </lineage>
</organism>
<reference evidence="1 2" key="1">
    <citation type="journal article" date="2009" name="Appl. Environ. Microbiol.">
        <title>Rhizobium sp. strain NGR234 possesses a remarkable number of secretion systems.</title>
        <authorList>
            <person name="Schmeisser C."/>
            <person name="Liesegang H."/>
            <person name="Krysciak D."/>
            <person name="Bakkou N."/>
            <person name="Le Quere A."/>
            <person name="Wollherr A."/>
            <person name="Heinemeyer I."/>
            <person name="Morgenstern B."/>
            <person name="Pommerening-Roeser A."/>
            <person name="Flores M."/>
            <person name="Palacios R."/>
            <person name="Brenner S."/>
            <person name="Gottschalk G."/>
            <person name="Schmitz R.A."/>
            <person name="Broughton W.J."/>
            <person name="Perret X."/>
            <person name="Strittmatter A.W."/>
            <person name="Streit W.R."/>
        </authorList>
    </citation>
    <scope>NUCLEOTIDE SEQUENCE [LARGE SCALE GENOMIC DNA]</scope>
    <source>
        <strain evidence="2">NBRC 101917 / NGR234</strain>
    </source>
</reference>
<dbReference type="eggNOG" id="COG5166">
    <property type="taxonomic scope" value="Bacteria"/>
</dbReference>
<dbReference type="Proteomes" id="UP000001054">
    <property type="component" value="Chromosome"/>
</dbReference>
<dbReference type="PIRSF" id="PIRSF008505">
    <property type="entry name" value="UCP008505"/>
    <property type="match status" value="1"/>
</dbReference>
<dbReference type="InterPro" id="IPR016541">
    <property type="entry name" value="UCP008505"/>
</dbReference>
<evidence type="ECO:0000313" key="2">
    <source>
        <dbReference type="Proteomes" id="UP000001054"/>
    </source>
</evidence>